<organism evidence="7 8">
    <name type="scientific">Candidatus Roizmanbacteria bacterium GW2011_GWA2_35_8</name>
    <dbReference type="NCBI Taxonomy" id="1618479"/>
    <lineage>
        <taxon>Bacteria</taxon>
        <taxon>Candidatus Roizmaniibacteriota</taxon>
    </lineage>
</organism>
<evidence type="ECO:0000256" key="1">
    <source>
        <dbReference type="ARBA" id="ARBA00022553"/>
    </source>
</evidence>
<evidence type="ECO:0008006" key="9">
    <source>
        <dbReference type="Google" id="ProtNLM"/>
    </source>
</evidence>
<evidence type="ECO:0000313" key="8">
    <source>
        <dbReference type="Proteomes" id="UP000034536"/>
    </source>
</evidence>
<keyword evidence="3" id="KW-0540">Nuclease</keyword>
<dbReference type="AlphaFoldDB" id="A0A0G0CYC0"/>
<evidence type="ECO:0000256" key="6">
    <source>
        <dbReference type="ARBA" id="ARBA00024207"/>
    </source>
</evidence>
<gene>
    <name evidence="7" type="ORF">UR89_C0035G0002</name>
</gene>
<evidence type="ECO:0000256" key="3">
    <source>
        <dbReference type="ARBA" id="ARBA00022722"/>
    </source>
</evidence>
<dbReference type="GO" id="GO:0016787">
    <property type="term" value="F:hydrolase activity"/>
    <property type="evidence" value="ECO:0007669"/>
    <property type="project" value="UniProtKB-KW"/>
</dbReference>
<evidence type="ECO:0000256" key="4">
    <source>
        <dbReference type="ARBA" id="ARBA00022741"/>
    </source>
</evidence>
<accession>A0A0G0CYC0</accession>
<dbReference type="Gene3D" id="1.20.120.580">
    <property type="entry name" value="bsu32300-like"/>
    <property type="match status" value="1"/>
</dbReference>
<evidence type="ECO:0000256" key="5">
    <source>
        <dbReference type="ARBA" id="ARBA00022801"/>
    </source>
</evidence>
<dbReference type="Pfam" id="PF01934">
    <property type="entry name" value="HepT-like"/>
    <property type="match status" value="1"/>
</dbReference>
<dbReference type="PANTHER" id="PTHR34139">
    <property type="entry name" value="UPF0331 PROTEIN MJ0127"/>
    <property type="match status" value="1"/>
</dbReference>
<evidence type="ECO:0000313" key="7">
    <source>
        <dbReference type="EMBL" id="KKP86058.1"/>
    </source>
</evidence>
<name>A0A0G0CYC0_9BACT</name>
<dbReference type="EMBL" id="LBQX01000035">
    <property type="protein sequence ID" value="KKP86058.1"/>
    <property type="molecule type" value="Genomic_DNA"/>
</dbReference>
<sequence>MKRTNFLFLSDILKSINYIEKFTKGFTMEKFLEAEMEQFAVIRNLEVIGEAARNIDEEFKKSHILIPWRSINGFRNILVHEYFDVDMEAVWNVIIKELPSLKKEVEEALLTENKL</sequence>
<dbReference type="InterPro" id="IPR008201">
    <property type="entry name" value="HepT-like"/>
</dbReference>
<comment type="similarity">
    <text evidence="6">Belongs to the HepT RNase toxin family.</text>
</comment>
<protein>
    <recommendedName>
        <fullName evidence="9">Nucleotidyltransferase</fullName>
    </recommendedName>
</protein>
<dbReference type="GO" id="GO:0000166">
    <property type="term" value="F:nucleotide binding"/>
    <property type="evidence" value="ECO:0007669"/>
    <property type="project" value="UniProtKB-KW"/>
</dbReference>
<comment type="caution">
    <text evidence="7">The sequence shown here is derived from an EMBL/GenBank/DDBJ whole genome shotgun (WGS) entry which is preliminary data.</text>
</comment>
<evidence type="ECO:0000256" key="2">
    <source>
        <dbReference type="ARBA" id="ARBA00022649"/>
    </source>
</evidence>
<dbReference type="PATRIC" id="fig|1618479.3.peg.529"/>
<keyword evidence="5" id="KW-0378">Hydrolase</keyword>
<dbReference type="GO" id="GO:0110001">
    <property type="term" value="C:toxin-antitoxin complex"/>
    <property type="evidence" value="ECO:0007669"/>
    <property type="project" value="InterPro"/>
</dbReference>
<keyword evidence="4" id="KW-0547">Nucleotide-binding</keyword>
<dbReference type="Proteomes" id="UP000034536">
    <property type="component" value="Unassembled WGS sequence"/>
</dbReference>
<dbReference type="InterPro" id="IPR037038">
    <property type="entry name" value="HepT-like_sf"/>
</dbReference>
<keyword evidence="1" id="KW-0597">Phosphoprotein</keyword>
<keyword evidence="2" id="KW-1277">Toxin-antitoxin system</keyword>
<dbReference type="PANTHER" id="PTHR34139:SF1">
    <property type="entry name" value="RNASE MJ1380-RELATED"/>
    <property type="match status" value="1"/>
</dbReference>
<dbReference type="InterPro" id="IPR051813">
    <property type="entry name" value="HepT_RNase_toxin"/>
</dbReference>
<dbReference type="GO" id="GO:0004540">
    <property type="term" value="F:RNA nuclease activity"/>
    <property type="evidence" value="ECO:0007669"/>
    <property type="project" value="InterPro"/>
</dbReference>
<proteinExistence type="inferred from homology"/>
<reference evidence="7 8" key="1">
    <citation type="journal article" date="2015" name="Nature">
        <title>rRNA introns, odd ribosomes, and small enigmatic genomes across a large radiation of phyla.</title>
        <authorList>
            <person name="Brown C.T."/>
            <person name="Hug L.A."/>
            <person name="Thomas B.C."/>
            <person name="Sharon I."/>
            <person name="Castelle C.J."/>
            <person name="Singh A."/>
            <person name="Wilkins M.J."/>
            <person name="Williams K.H."/>
            <person name="Banfield J.F."/>
        </authorList>
    </citation>
    <scope>NUCLEOTIDE SEQUENCE [LARGE SCALE GENOMIC DNA]</scope>
</reference>